<dbReference type="eggNOG" id="COG2815">
    <property type="taxonomic scope" value="Bacteria"/>
</dbReference>
<name>B2A2G6_NATTJ</name>
<dbReference type="HOGENOM" id="CLU_009289_6_0_9"/>
<dbReference type="InterPro" id="IPR012338">
    <property type="entry name" value="Beta-lactam/transpept-like"/>
</dbReference>
<organism evidence="6 7">
    <name type="scientific">Natranaerobius thermophilus (strain ATCC BAA-1301 / DSM 18059 / JW/NM-WN-LF)</name>
    <dbReference type="NCBI Taxonomy" id="457570"/>
    <lineage>
        <taxon>Bacteria</taxon>
        <taxon>Bacillati</taxon>
        <taxon>Bacillota</taxon>
        <taxon>Clostridia</taxon>
        <taxon>Natranaerobiales</taxon>
        <taxon>Natranaerobiaceae</taxon>
        <taxon>Natranaerobius</taxon>
    </lineage>
</organism>
<sequence length="704" mass="77695">MAKKRQHLLPTKRRLVLIFFFVLLITISLISRLGYIQLVMGEELHEKAWEQWNRSIPTGSPRGEILDRNGELLVGSVTADSLIAIPQQIENPQLLSERLAAILDRDQEELFEKLTEDTEQVIVERILDKEDSRKVKALGDPGLKTTSETERYYPHGRLASQVLGFVGVDQGWAGIEYQYDEELKGQEGWLIFQADARQQELPHGVQQFVPPKDGQKLQTTLDSRIQYIMERELERAMVEYKPEGAMAVAMEPNTGEILGMASKPDYYPGEYKDFDESLRRITPINNTFEPGSTFKLVTLSAAIEEGKYNPDEAFYCPGHIEVSGAEIGCWTGDGHGAIDFTEVVYGSCNPGFVTLGQRLGTETLFDYIQGYGFGSRTGIDLPGETLGLLFGPDQVGPVELATTSFGQGISVTPIQQVVAVSAIANGGYINEPRIADKFLDEEGNVVKDKEVNTVRRAISEKTSQEVSEIMRGVVNEGSGQNAAIDGYEIAGKTGTAEKVGPEGGYVPGELIVSFVGFAPADDPEILIYVAVDTPTEGPAWGSQVAAPVFRNMMVDILDYLEVPPSKPGEIEEEVNYVEVPNLLNMEFEEAEEHIDQTALEVELIGDGETITDQIPEPGEQVPEQSSLILYLEATEDREEETVTVPDLRGRSMRETGEVLNMMGLELREEGSGIAVTQNPEKGTKVDKGTSVTVQFEPPDEFNEE</sequence>
<dbReference type="STRING" id="457570.Nther_1298"/>
<accession>B2A2G6</accession>
<dbReference type="Pfam" id="PF03793">
    <property type="entry name" value="PASTA"/>
    <property type="match status" value="2"/>
</dbReference>
<dbReference type="PANTHER" id="PTHR30627">
    <property type="entry name" value="PEPTIDOGLYCAN D,D-TRANSPEPTIDASE"/>
    <property type="match status" value="1"/>
</dbReference>
<dbReference type="InterPro" id="IPR001460">
    <property type="entry name" value="PCN-bd_Tpept"/>
</dbReference>
<dbReference type="Gene3D" id="3.30.10.20">
    <property type="match status" value="1"/>
</dbReference>
<evidence type="ECO:0000256" key="1">
    <source>
        <dbReference type="ARBA" id="ARBA00004370"/>
    </source>
</evidence>
<evidence type="ECO:0000313" key="7">
    <source>
        <dbReference type="Proteomes" id="UP000001683"/>
    </source>
</evidence>
<dbReference type="eggNOG" id="COG0768">
    <property type="taxonomic scope" value="Bacteria"/>
</dbReference>
<gene>
    <name evidence="6" type="ordered locus">Nther_1298</name>
</gene>
<dbReference type="FunCoup" id="B2A2G6">
    <property type="interactions" value="322"/>
</dbReference>
<proteinExistence type="inferred from homology"/>
<dbReference type="AlphaFoldDB" id="B2A2G6"/>
<comment type="similarity">
    <text evidence="2">Belongs to the transpeptidase family.</text>
</comment>
<dbReference type="InterPro" id="IPR036138">
    <property type="entry name" value="PBP_dimer_sf"/>
</dbReference>
<dbReference type="Pfam" id="PF03717">
    <property type="entry name" value="PBP_dimer"/>
    <property type="match status" value="1"/>
</dbReference>
<dbReference type="GO" id="GO:0008658">
    <property type="term" value="F:penicillin binding"/>
    <property type="evidence" value="ECO:0007669"/>
    <property type="project" value="InterPro"/>
</dbReference>
<dbReference type="PANTHER" id="PTHR30627:SF1">
    <property type="entry name" value="PEPTIDOGLYCAN D,D-TRANSPEPTIDASE FTSI"/>
    <property type="match status" value="1"/>
</dbReference>
<dbReference type="GO" id="GO:0071555">
    <property type="term" value="P:cell wall organization"/>
    <property type="evidence" value="ECO:0007669"/>
    <property type="project" value="TreeGrafter"/>
</dbReference>
<dbReference type="Gene3D" id="3.90.1310.10">
    <property type="entry name" value="Penicillin-binding protein 2a (Domain 2)"/>
    <property type="match status" value="1"/>
</dbReference>
<dbReference type="InterPro" id="IPR050515">
    <property type="entry name" value="Beta-lactam/transpept"/>
</dbReference>
<feature type="region of interest" description="Disordered" evidence="4">
    <location>
        <begin position="669"/>
        <end position="704"/>
    </location>
</feature>
<reference evidence="6 7" key="1">
    <citation type="submission" date="2008-04" db="EMBL/GenBank/DDBJ databases">
        <title>Complete sequence of chromosome of Natranaerobius thermophilus JW/NM-WN-LF.</title>
        <authorList>
            <consortium name="US DOE Joint Genome Institute"/>
            <person name="Copeland A."/>
            <person name="Lucas S."/>
            <person name="Lapidus A."/>
            <person name="Glavina del Rio T."/>
            <person name="Dalin E."/>
            <person name="Tice H."/>
            <person name="Bruce D."/>
            <person name="Goodwin L."/>
            <person name="Pitluck S."/>
            <person name="Chertkov O."/>
            <person name="Brettin T."/>
            <person name="Detter J.C."/>
            <person name="Han C."/>
            <person name="Kuske C.R."/>
            <person name="Schmutz J."/>
            <person name="Larimer F."/>
            <person name="Land M."/>
            <person name="Hauser L."/>
            <person name="Kyrpides N."/>
            <person name="Lykidis A."/>
            <person name="Mesbah N.M."/>
            <person name="Wiegel J."/>
        </authorList>
    </citation>
    <scope>NUCLEOTIDE SEQUENCE [LARGE SCALE GENOMIC DNA]</scope>
    <source>
        <strain evidence="7">ATCC BAA-1301 / DSM 18059 / JW/NM-WN-LF</strain>
    </source>
</reference>
<dbReference type="InterPro" id="IPR005311">
    <property type="entry name" value="PBP_dimer"/>
</dbReference>
<reference evidence="6 7" key="2">
    <citation type="journal article" date="2011" name="J. Bacteriol.">
        <title>Complete genome sequence of the anaerobic, halophilic alkalithermophile Natranaerobius thermophilus JW/NM-WN-LF.</title>
        <authorList>
            <person name="Zhao B."/>
            <person name="Mesbah N.M."/>
            <person name="Dalin E."/>
            <person name="Goodwin L."/>
            <person name="Nolan M."/>
            <person name="Pitluck S."/>
            <person name="Chertkov O."/>
            <person name="Brettin T.S."/>
            <person name="Han J."/>
            <person name="Larimer F.W."/>
            <person name="Land M.L."/>
            <person name="Hauser L."/>
            <person name="Kyrpides N."/>
            <person name="Wiegel J."/>
        </authorList>
    </citation>
    <scope>NUCLEOTIDE SEQUENCE [LARGE SCALE GENOMIC DNA]</scope>
    <source>
        <strain evidence="7">ATCC BAA-1301 / DSM 18059 / JW/NM-WN-LF</strain>
    </source>
</reference>
<dbReference type="SUPFAM" id="SSF56601">
    <property type="entry name" value="beta-lactamase/transpeptidase-like"/>
    <property type="match status" value="1"/>
</dbReference>
<dbReference type="GO" id="GO:0005886">
    <property type="term" value="C:plasma membrane"/>
    <property type="evidence" value="ECO:0007669"/>
    <property type="project" value="TreeGrafter"/>
</dbReference>
<dbReference type="InParanoid" id="B2A2G6"/>
<keyword evidence="7" id="KW-1185">Reference proteome</keyword>
<evidence type="ECO:0000256" key="2">
    <source>
        <dbReference type="ARBA" id="ARBA00007171"/>
    </source>
</evidence>
<feature type="domain" description="PASTA" evidence="5">
    <location>
        <begin position="573"/>
        <end position="633"/>
    </location>
</feature>
<dbReference type="GO" id="GO:0016757">
    <property type="term" value="F:glycosyltransferase activity"/>
    <property type="evidence" value="ECO:0007669"/>
    <property type="project" value="UniProtKB-KW"/>
</dbReference>
<dbReference type="SUPFAM" id="SSF54184">
    <property type="entry name" value="Penicillin-binding protein 2x (pbp-2x), c-terminal domain"/>
    <property type="match status" value="2"/>
</dbReference>
<dbReference type="KEGG" id="nth:Nther_1298"/>
<dbReference type="SMART" id="SM00740">
    <property type="entry name" value="PASTA"/>
    <property type="match status" value="2"/>
</dbReference>
<dbReference type="SUPFAM" id="SSF56519">
    <property type="entry name" value="Penicillin binding protein dimerisation domain"/>
    <property type="match status" value="1"/>
</dbReference>
<dbReference type="CDD" id="cd06575">
    <property type="entry name" value="PASTA_Pbp2x-like_2"/>
    <property type="match status" value="1"/>
</dbReference>
<evidence type="ECO:0000259" key="5">
    <source>
        <dbReference type="PROSITE" id="PS51178"/>
    </source>
</evidence>
<evidence type="ECO:0000256" key="3">
    <source>
        <dbReference type="ARBA" id="ARBA00023136"/>
    </source>
</evidence>
<keyword evidence="6" id="KW-0328">Glycosyltransferase</keyword>
<dbReference type="InterPro" id="IPR005543">
    <property type="entry name" value="PASTA_dom"/>
</dbReference>
<dbReference type="RefSeq" id="WP_012447756.1">
    <property type="nucleotide sequence ID" value="NC_010718.1"/>
</dbReference>
<dbReference type="Gene3D" id="3.40.710.10">
    <property type="entry name" value="DD-peptidase/beta-lactamase superfamily"/>
    <property type="match status" value="1"/>
</dbReference>
<dbReference type="Pfam" id="PF00905">
    <property type="entry name" value="Transpeptidase"/>
    <property type="match status" value="1"/>
</dbReference>
<evidence type="ECO:0000256" key="4">
    <source>
        <dbReference type="SAM" id="MobiDB-lite"/>
    </source>
</evidence>
<evidence type="ECO:0000313" key="6">
    <source>
        <dbReference type="EMBL" id="ACB84881.1"/>
    </source>
</evidence>
<keyword evidence="6" id="KW-0808">Transferase</keyword>
<dbReference type="Proteomes" id="UP000001683">
    <property type="component" value="Chromosome"/>
</dbReference>
<protein>
    <submittedName>
        <fullName evidence="6">Peptidoglycan glycosyltransferase</fullName>
        <ecNumber evidence="6">2.4.1.129</ecNumber>
    </submittedName>
</protein>
<comment type="subcellular location">
    <subcellularLocation>
        <location evidence="1">Membrane</location>
    </subcellularLocation>
</comment>
<dbReference type="PROSITE" id="PS51178">
    <property type="entry name" value="PASTA"/>
    <property type="match status" value="2"/>
</dbReference>
<dbReference type="Gene3D" id="3.30.450.330">
    <property type="match status" value="1"/>
</dbReference>
<feature type="domain" description="PASTA" evidence="5">
    <location>
        <begin position="638"/>
        <end position="697"/>
    </location>
</feature>
<keyword evidence="3" id="KW-0472">Membrane</keyword>
<dbReference type="EMBL" id="CP001034">
    <property type="protein sequence ID" value="ACB84881.1"/>
    <property type="molecule type" value="Genomic_DNA"/>
</dbReference>
<dbReference type="EC" id="2.4.1.129" evidence="6"/>
<dbReference type="CDD" id="cd06576">
    <property type="entry name" value="PASTA_Pbp2x-like_1"/>
    <property type="match status" value="1"/>
</dbReference>